<dbReference type="GO" id="GO:0005764">
    <property type="term" value="C:lysosome"/>
    <property type="evidence" value="ECO:0007669"/>
    <property type="project" value="TreeGrafter"/>
</dbReference>
<comment type="caution">
    <text evidence="2">The sequence shown here is derived from an EMBL/GenBank/DDBJ whole genome shotgun (WGS) entry which is preliminary data.</text>
</comment>
<accession>A0AAU9TDC9</accession>
<protein>
    <recommendedName>
        <fullName evidence="1">Glycoside hydrolase family 38 N-terminal domain-containing protein</fullName>
    </recommendedName>
</protein>
<dbReference type="InterPro" id="IPR011330">
    <property type="entry name" value="Glyco_hydro/deAcase_b/a-brl"/>
</dbReference>
<dbReference type="InterPro" id="IPR000602">
    <property type="entry name" value="Glyco_hydro_38_N"/>
</dbReference>
<dbReference type="GO" id="GO:0004559">
    <property type="term" value="F:alpha-mannosidase activity"/>
    <property type="evidence" value="ECO:0007669"/>
    <property type="project" value="InterPro"/>
</dbReference>
<evidence type="ECO:0000313" key="2">
    <source>
        <dbReference type="EMBL" id="CAH2083587.1"/>
    </source>
</evidence>
<feature type="domain" description="Glycoside hydrolase family 38 N-terminal" evidence="1">
    <location>
        <begin position="33"/>
        <end position="338"/>
    </location>
</feature>
<sequence length="353" mass="40626">MDPLIKDLLTPIPQIGEKCGYESCPAVRNGWINVHIAPHSHAELGYTNTFAEHYTGDDDFFQKSRINMKQVLDATISELWADKRRKFTLSDSELPYFFHWWSRRHNTVRRMVYELIRQGRLMFIGGGWGMADEASSYYQSVIDSFTYSLRKIDSTFLTCGRPLVAWQADTFGHSKEFASLIAQMGYDGLFINPISFDDEIIRMERKGLDFVWRGSDDLGPETDIYTNKLFDGYWSPPGFCFGSMCSDPLLITSDSLFSNINERVDLFIDSIVHRQAPSYSTNQVLVVMGQRMGYFNAKIWFDNIDKLIDHVNKKTYKDGHKVHVMYSSPACYLKAVHDEKLSVLLCLRLVSVC</sequence>
<evidence type="ECO:0000313" key="3">
    <source>
        <dbReference type="Proteomes" id="UP001153954"/>
    </source>
</evidence>
<gene>
    <name evidence="2" type="ORF">EEDITHA_LOCUS242</name>
</gene>
<dbReference type="Gene3D" id="3.20.110.10">
    <property type="entry name" value="Glycoside hydrolase 38, N terminal domain"/>
    <property type="match status" value="1"/>
</dbReference>
<dbReference type="Proteomes" id="UP001153954">
    <property type="component" value="Unassembled WGS sequence"/>
</dbReference>
<reference evidence="2" key="1">
    <citation type="submission" date="2022-03" db="EMBL/GenBank/DDBJ databases">
        <authorList>
            <person name="Tunstrom K."/>
        </authorList>
    </citation>
    <scope>NUCLEOTIDE SEQUENCE</scope>
</reference>
<dbReference type="PANTHER" id="PTHR11607:SF3">
    <property type="entry name" value="LYSOSOMAL ALPHA-MANNOSIDASE"/>
    <property type="match status" value="1"/>
</dbReference>
<dbReference type="EMBL" id="CAKOGL010000001">
    <property type="protein sequence ID" value="CAH2083587.1"/>
    <property type="molecule type" value="Genomic_DNA"/>
</dbReference>
<organism evidence="2 3">
    <name type="scientific">Euphydryas editha</name>
    <name type="common">Edith's checkerspot</name>
    <dbReference type="NCBI Taxonomy" id="104508"/>
    <lineage>
        <taxon>Eukaryota</taxon>
        <taxon>Metazoa</taxon>
        <taxon>Ecdysozoa</taxon>
        <taxon>Arthropoda</taxon>
        <taxon>Hexapoda</taxon>
        <taxon>Insecta</taxon>
        <taxon>Pterygota</taxon>
        <taxon>Neoptera</taxon>
        <taxon>Endopterygota</taxon>
        <taxon>Lepidoptera</taxon>
        <taxon>Glossata</taxon>
        <taxon>Ditrysia</taxon>
        <taxon>Papilionoidea</taxon>
        <taxon>Nymphalidae</taxon>
        <taxon>Nymphalinae</taxon>
        <taxon>Euphydryas</taxon>
    </lineage>
</organism>
<proteinExistence type="predicted"/>
<name>A0AAU9TDC9_EUPED</name>
<evidence type="ECO:0000259" key="1">
    <source>
        <dbReference type="Pfam" id="PF01074"/>
    </source>
</evidence>
<dbReference type="SUPFAM" id="SSF88713">
    <property type="entry name" value="Glycoside hydrolase/deacetylase"/>
    <property type="match status" value="1"/>
</dbReference>
<dbReference type="InterPro" id="IPR050843">
    <property type="entry name" value="Glycosyl_Hydrlase_38"/>
</dbReference>
<dbReference type="InterPro" id="IPR027291">
    <property type="entry name" value="Glyco_hydro_38_N_sf"/>
</dbReference>
<keyword evidence="3" id="KW-1185">Reference proteome</keyword>
<dbReference type="AlphaFoldDB" id="A0AAU9TDC9"/>
<dbReference type="Pfam" id="PF01074">
    <property type="entry name" value="Glyco_hydro_38N"/>
    <property type="match status" value="1"/>
</dbReference>
<dbReference type="GO" id="GO:0006013">
    <property type="term" value="P:mannose metabolic process"/>
    <property type="evidence" value="ECO:0007669"/>
    <property type="project" value="InterPro"/>
</dbReference>
<dbReference type="PANTHER" id="PTHR11607">
    <property type="entry name" value="ALPHA-MANNOSIDASE"/>
    <property type="match status" value="1"/>
</dbReference>